<dbReference type="PANTHER" id="PTHR43767:SF1">
    <property type="entry name" value="NONRIBOSOMAL PEPTIDE SYNTHASE PES1 (EUROFUNG)-RELATED"/>
    <property type="match status" value="1"/>
</dbReference>
<feature type="domain" description="AMP-dependent synthetase/ligase" evidence="2">
    <location>
        <begin position="79"/>
        <end position="376"/>
    </location>
</feature>
<dbReference type="InterPro" id="IPR000873">
    <property type="entry name" value="AMP-dep_synth/lig_dom"/>
</dbReference>
<dbReference type="Pfam" id="PF00501">
    <property type="entry name" value="AMP-binding"/>
    <property type="match status" value="1"/>
</dbReference>
<evidence type="ECO:0000256" key="1">
    <source>
        <dbReference type="SAM" id="MobiDB-lite"/>
    </source>
</evidence>
<evidence type="ECO:0000313" key="3">
    <source>
        <dbReference type="EMBL" id="UXH76100.1"/>
    </source>
</evidence>
<dbReference type="SUPFAM" id="SSF56801">
    <property type="entry name" value="Acetyl-CoA synthetase-like"/>
    <property type="match status" value="1"/>
</dbReference>
<dbReference type="InterPro" id="IPR029063">
    <property type="entry name" value="SAM-dependent_MTases_sf"/>
</dbReference>
<dbReference type="PANTHER" id="PTHR43767">
    <property type="entry name" value="LONG-CHAIN-FATTY-ACID--COA LIGASE"/>
    <property type="match status" value="1"/>
</dbReference>
<dbReference type="InterPro" id="IPR042099">
    <property type="entry name" value="ANL_N_sf"/>
</dbReference>
<protein>
    <submittedName>
        <fullName evidence="3">AMP-binding protein</fullName>
    </submittedName>
</protein>
<feature type="region of interest" description="Disordered" evidence="1">
    <location>
        <begin position="1"/>
        <end position="20"/>
    </location>
</feature>
<reference evidence="3" key="1">
    <citation type="submission" date="2022-10" db="EMBL/GenBank/DDBJ databases">
        <title>Characterization and whole genome sequencing of a new Roseateles species, isolated from fresh water.</title>
        <authorList>
            <person name="Guliayeva D.Y."/>
            <person name="Akhremchuk A.E."/>
            <person name="Sikolenko M.A."/>
            <person name="Valentovich L.N."/>
            <person name="Sidarenka A.V."/>
        </authorList>
    </citation>
    <scope>NUCLEOTIDE SEQUENCE</scope>
    <source>
        <strain evidence="3">BIM B-1768</strain>
    </source>
</reference>
<dbReference type="RefSeq" id="WP_261755832.1">
    <property type="nucleotide sequence ID" value="NZ_CP104562.2"/>
</dbReference>
<dbReference type="InterPro" id="IPR050237">
    <property type="entry name" value="ATP-dep_AMP-bd_enzyme"/>
</dbReference>
<accession>A0ABY6AYD3</accession>
<feature type="region of interest" description="Disordered" evidence="1">
    <location>
        <begin position="611"/>
        <end position="645"/>
    </location>
</feature>
<name>A0ABY6AYD3_9BURK</name>
<gene>
    <name evidence="3" type="ORF">N4261_13555</name>
</gene>
<feature type="region of interest" description="Disordered" evidence="1">
    <location>
        <begin position="765"/>
        <end position="787"/>
    </location>
</feature>
<dbReference type="Gene3D" id="3.30.300.30">
    <property type="match status" value="1"/>
</dbReference>
<sequence length="905" mass="95094">MSARIGTGISDAEPRSGRPSAWQVRAVAEAGTAPTWAVPERPPTSALDDAPEDAVAGEAAADDEALRHVARRYGGEAAVAQWSSSLEQAGLKTGDHVTLIVGASLGDIGLLFLLVSRGISPLLLASDSPRAERVSNAARLGSPWLLEIDTQGALRLERLAGAVSPAGHADEPSGGVGVEHIGATCQRTSGVCIHLLTSGSTGQPSLVARPLETWRAEAQRYRRLLGLSDRHHVLLAAPMQHAYSLGWIWAAALAGCSLELHSPLHLGALVEALRTRATHCAVTPFVASLLARRQAQAQALAPTSGQETGQGARPSQLQVVMAGAGPVDAILDALFLAAFGLGLSRNYGSTESGALFAGLAPVAPMSIGQPMPGIRIVGEPPAGTPFALDVLLEDGRLHHTGDIAQCDPPDGGHDGQERGSRPSYRLIGRATTAIRRGDRWISSTEIESVIHQFPGVASSRVRALKSAQVGNDHILASVQMQPGARWDAPALRAFCAEQLSRSKLPDYLEQVTQISRAANGKPLPSPVYRRAAPAVWMEAAQAYKRAHLLLALHACGVLDRLDGQQDVDQIATASQLHPDTVTQALQVACLMGLVVEAAAAPDGLNAPSNATVAADAAKSEDAENAATAPPTPQVGLAPSPSTLPATTADSLRDLLNLEQAALTGWNSLEAVCTTLRHGLPTRPFATQPVPEDAVARYQAAMNGEHKRMGRLRAVRRLLRDRSGALRVADLSATTGQYSRHLARLGRYDAAGSCYVPIGGLNGDEGVDASGPAADRSPPAGRKERAERADLGLRLTPSTVERLAQGQAVFDLIVLDNACHDATVSLHLPMLMDRLAPTGVLVVDDLFLAPARADLGLDWLTHGGLCHLTREALDRSLAGLGLQGEAVFALTHPAVYGLSLYTRTSR</sequence>
<dbReference type="Gene3D" id="3.40.50.150">
    <property type="entry name" value="Vaccinia Virus protein VP39"/>
    <property type="match status" value="1"/>
</dbReference>
<evidence type="ECO:0000259" key="2">
    <source>
        <dbReference type="Pfam" id="PF00501"/>
    </source>
</evidence>
<organism evidence="3 4">
    <name type="scientific">Roseateles amylovorans</name>
    <dbReference type="NCBI Taxonomy" id="2978473"/>
    <lineage>
        <taxon>Bacteria</taxon>
        <taxon>Pseudomonadati</taxon>
        <taxon>Pseudomonadota</taxon>
        <taxon>Betaproteobacteria</taxon>
        <taxon>Burkholderiales</taxon>
        <taxon>Sphaerotilaceae</taxon>
        <taxon>Roseateles</taxon>
    </lineage>
</organism>
<dbReference type="EMBL" id="CP104562">
    <property type="protein sequence ID" value="UXH76100.1"/>
    <property type="molecule type" value="Genomic_DNA"/>
</dbReference>
<dbReference type="InterPro" id="IPR045851">
    <property type="entry name" value="AMP-bd_C_sf"/>
</dbReference>
<dbReference type="Proteomes" id="UP001064933">
    <property type="component" value="Chromosome"/>
</dbReference>
<evidence type="ECO:0000313" key="4">
    <source>
        <dbReference type="Proteomes" id="UP001064933"/>
    </source>
</evidence>
<keyword evidence="4" id="KW-1185">Reference proteome</keyword>
<proteinExistence type="predicted"/>
<dbReference type="SUPFAM" id="SSF53335">
    <property type="entry name" value="S-adenosyl-L-methionine-dependent methyltransferases"/>
    <property type="match status" value="1"/>
</dbReference>
<dbReference type="Gene3D" id="3.40.50.12780">
    <property type="entry name" value="N-terminal domain of ligase-like"/>
    <property type="match status" value="1"/>
</dbReference>